<dbReference type="FunFam" id="1.25.10.10:FF:000810">
    <property type="entry name" value="Splicing factor 3B subunit 1"/>
    <property type="match status" value="1"/>
</dbReference>
<dbReference type="Proteomes" id="UP000053831">
    <property type="component" value="Unassembled WGS sequence"/>
</dbReference>
<dbReference type="AlphaFoldDB" id="A0A0M9VTY4"/>
<name>A0A0M9VTY4_ESCWE</name>
<feature type="compositionally biased region" description="Polar residues" evidence="8">
    <location>
        <begin position="29"/>
        <end position="48"/>
    </location>
</feature>
<evidence type="ECO:0000256" key="5">
    <source>
        <dbReference type="ARBA" id="ARBA00022737"/>
    </source>
</evidence>
<dbReference type="GO" id="GO:0071004">
    <property type="term" value="C:U2-type prespliceosome"/>
    <property type="evidence" value="ECO:0007669"/>
    <property type="project" value="EnsemblFungi"/>
</dbReference>
<dbReference type="Pfam" id="PF13513">
    <property type="entry name" value="HEAT_EZ"/>
    <property type="match status" value="1"/>
</dbReference>
<dbReference type="GO" id="GO:0000245">
    <property type="term" value="P:spliceosomal complex assembly"/>
    <property type="evidence" value="ECO:0007669"/>
    <property type="project" value="EnsemblFungi"/>
</dbReference>
<dbReference type="InterPro" id="IPR038737">
    <property type="entry name" value="SF3b_su1-like"/>
</dbReference>
<feature type="compositionally biased region" description="Polar residues" evidence="8">
    <location>
        <begin position="273"/>
        <end position="292"/>
    </location>
</feature>
<evidence type="ECO:0000256" key="6">
    <source>
        <dbReference type="ARBA" id="ARBA00023187"/>
    </source>
</evidence>
<evidence type="ECO:0000256" key="4">
    <source>
        <dbReference type="ARBA" id="ARBA00022728"/>
    </source>
</evidence>
<dbReference type="InterPro" id="IPR016024">
    <property type="entry name" value="ARM-type_fold"/>
</dbReference>
<dbReference type="Pfam" id="PF22646">
    <property type="entry name" value="PPP2R1A-like_HEAT"/>
    <property type="match status" value="1"/>
</dbReference>
<dbReference type="OrthoDB" id="438939at2759"/>
<dbReference type="SUPFAM" id="SSF48371">
    <property type="entry name" value="ARM repeat"/>
    <property type="match status" value="1"/>
</dbReference>
<dbReference type="GO" id="GO:0000974">
    <property type="term" value="C:Prp19 complex"/>
    <property type="evidence" value="ECO:0007669"/>
    <property type="project" value="EnsemblFungi"/>
</dbReference>
<keyword evidence="5" id="KW-0677">Repeat</keyword>
<dbReference type="STRING" id="150374.A0A0M9VTY4"/>
<comment type="subcellular location">
    <subcellularLocation>
        <location evidence="1">Nucleus</location>
    </subcellularLocation>
</comment>
<dbReference type="GO" id="GO:0045292">
    <property type="term" value="P:mRNA cis splicing, via spliceosome"/>
    <property type="evidence" value="ECO:0007669"/>
    <property type="project" value="EnsemblFungi"/>
</dbReference>
<organism evidence="10 11">
    <name type="scientific">Escovopsis weberi</name>
    <dbReference type="NCBI Taxonomy" id="150374"/>
    <lineage>
        <taxon>Eukaryota</taxon>
        <taxon>Fungi</taxon>
        <taxon>Dikarya</taxon>
        <taxon>Ascomycota</taxon>
        <taxon>Pezizomycotina</taxon>
        <taxon>Sordariomycetes</taxon>
        <taxon>Hypocreomycetidae</taxon>
        <taxon>Hypocreales</taxon>
        <taxon>Hypocreaceae</taxon>
        <taxon>Escovopsis</taxon>
    </lineage>
</organism>
<evidence type="ECO:0000259" key="9">
    <source>
        <dbReference type="SMART" id="SM01349"/>
    </source>
</evidence>
<evidence type="ECO:0000256" key="1">
    <source>
        <dbReference type="ARBA" id="ARBA00004123"/>
    </source>
</evidence>
<dbReference type="GO" id="GO:0071014">
    <property type="term" value="C:post-mRNA release spliceosomal complex"/>
    <property type="evidence" value="ECO:0007669"/>
    <property type="project" value="EnsemblFungi"/>
</dbReference>
<dbReference type="InterPro" id="IPR034085">
    <property type="entry name" value="TOG"/>
</dbReference>
<comment type="caution">
    <text evidence="10">The sequence shown here is derived from an EMBL/GenBank/DDBJ whole genome shotgun (WGS) entry which is preliminary data.</text>
</comment>
<dbReference type="Gene3D" id="1.25.10.10">
    <property type="entry name" value="Leucine-rich Repeat Variant"/>
    <property type="match status" value="3"/>
</dbReference>
<evidence type="ECO:0000256" key="3">
    <source>
        <dbReference type="ARBA" id="ARBA00022664"/>
    </source>
</evidence>
<dbReference type="FunFam" id="1.25.10.10:FF:000069">
    <property type="entry name" value="Splicing factor 3B subunit 1"/>
    <property type="match status" value="1"/>
</dbReference>
<feature type="domain" description="TOG" evidence="9">
    <location>
        <begin position="784"/>
        <end position="1031"/>
    </location>
</feature>
<keyword evidence="11" id="KW-1185">Reference proteome</keyword>
<evidence type="ECO:0000313" key="10">
    <source>
        <dbReference type="EMBL" id="KOS19299.1"/>
    </source>
</evidence>
<evidence type="ECO:0000313" key="11">
    <source>
        <dbReference type="Proteomes" id="UP000053831"/>
    </source>
</evidence>
<dbReference type="GO" id="GO:0003729">
    <property type="term" value="F:mRNA binding"/>
    <property type="evidence" value="ECO:0007669"/>
    <property type="project" value="EnsemblFungi"/>
</dbReference>
<dbReference type="FunFam" id="1.25.10.10:FF:000066">
    <property type="entry name" value="Splicing factor 3B subunit 1"/>
    <property type="match status" value="1"/>
</dbReference>
<dbReference type="InterPro" id="IPR054573">
    <property type="entry name" value="PP2A/SF3B1-like_HEAT"/>
</dbReference>
<proteinExistence type="inferred from homology"/>
<keyword evidence="3" id="KW-0507">mRNA processing</keyword>
<evidence type="ECO:0000256" key="2">
    <source>
        <dbReference type="ARBA" id="ARBA00005754"/>
    </source>
</evidence>
<comment type="similarity">
    <text evidence="2">Belongs to the SF3B1 family.</text>
</comment>
<evidence type="ECO:0000256" key="8">
    <source>
        <dbReference type="SAM" id="MobiDB-lite"/>
    </source>
</evidence>
<protein>
    <submittedName>
        <fullName evidence="10">U2 snRNP component prp10</fullName>
    </submittedName>
</protein>
<dbReference type="PANTHER" id="PTHR12097">
    <property type="entry name" value="SPLICING FACTOR 3B, SUBUNIT 1-RELATED"/>
    <property type="match status" value="1"/>
</dbReference>
<feature type="region of interest" description="Disordered" evidence="8">
    <location>
        <begin position="98"/>
        <end position="302"/>
    </location>
</feature>
<gene>
    <name evidence="10" type="ORF">ESCO_000934</name>
</gene>
<feature type="compositionally biased region" description="Low complexity" evidence="8">
    <location>
        <begin position="201"/>
        <end position="214"/>
    </location>
</feature>
<accession>A0A0M9VTY4</accession>
<feature type="compositionally biased region" description="Basic and acidic residues" evidence="8">
    <location>
        <begin position="233"/>
        <end position="250"/>
    </location>
</feature>
<sequence>MSDADFETIKKLQQERNAAAAAQKGSGAFDSSSSQRSSNPTKQKLTDSADNELYDRDGGDKFAGYHTSLPMGDEEEMEDADSTRRLVGQYTATREMIDEFSRGSGVEEDDILAGRGEKSGRIIDRETDYQKRRFNRTLDPTRADPFAKDNQAGSAANETSYREVMEVRELEREEERVRRAIKDKMEDQPDGDQPMPTLTNGSAEAAEAASGEAAAGRKRKKRWDVSSTAPEEEPAKLENGDSAKPKRSRWDQAPSIGGAADAPKKRSRWDQAPSATPSANQGLATPMHQSQPVAIPTTFGTDISGRNMPLSDEELDLLLPGENEGYKILDPPPGYEPVRAPAHKLMATPAPQTGFTMQDPDQVRLGGKPMPAEIPGVGDLQFFKAEDMAYFGKLTDGSDENALTVEELKERKIMRLLLKIKNGTPPMRKTALRQITDNARNFGAGPLFDQILPLLMEKTLEDQERHLLVKVIDRILYKLDDLVRPYVHKILVVIEPLLIDQDYYARVEGREIISNLSKAAGLATMISTMRPDIDHVDEYVRNTTARAFAVVASALGIPALLPFLRAVCRSKKSWQARHTGVKIVQQIPILMGCAVLPHLKGLVDCIGPNLSDEQTKVRTVTSLAIAALAEASNPYGIESFDDILNPLWTGARKQRGKGLAGFLKAVGYIIPLMDEEYANYYTSQIMEILLREFSSPDEEMKKVVLKVISQCAGTEGVTAGYLKEHVLDEFFKNFWVRRMALDKRNYRQVVETTVDIGQKVGVSEILERIVNNLKDESEAYRKMTVETVEKMVASLGAADIGERLEERLVDGILHAFQEQSVEDIVMLNGFGSVVNALGSRCKPYLPQIVSTILWRLNNKSATVRQQAADLISRIAMVMKQCGEDALMGKLGIVLYEYLGEEYPEVLGSILGALRSIVTVVGIAQMQPPIKDLLPRLTPILRNRHEKVQENTIDLVGRIADRGPESVNAREWMRICFELLDMLKAHKKGIRRAANNTFGFIAKAIGPQDVLATLLNNLRVQERQSRVNTAVAIGIVAETCAPFTVLPALMNEYRVPELNVQNGVLKSLSFLFEYIGEMAKDYVYAVTPLLEDALTDRDQVHRQTAASVVKHIALGVVGLGCEDAMVHLLNLLYPNLFETSPHVIDRIIEAIEAIRVAAGPGLVMNYVWAGLFHPARKVRTPYWRLYNDAYVAAADAMVPYYPNLEEDNMDRPELSIVL</sequence>
<dbReference type="SMART" id="SM01349">
    <property type="entry name" value="TOG"/>
    <property type="match status" value="1"/>
</dbReference>
<keyword evidence="6" id="KW-0508">mRNA splicing</keyword>
<dbReference type="EMBL" id="LGSR01000020">
    <property type="protein sequence ID" value="KOS19299.1"/>
    <property type="molecule type" value="Genomic_DNA"/>
</dbReference>
<feature type="compositionally biased region" description="Basic and acidic residues" evidence="8">
    <location>
        <begin position="160"/>
        <end position="187"/>
    </location>
</feature>
<dbReference type="GO" id="GO:0140727">
    <property type="term" value="P:siRNA-mediated pericentric heterochromatin formation"/>
    <property type="evidence" value="ECO:0007669"/>
    <property type="project" value="EnsemblFungi"/>
</dbReference>
<feature type="region of interest" description="Disordered" evidence="8">
    <location>
        <begin position="12"/>
        <end position="83"/>
    </location>
</feature>
<dbReference type="InterPro" id="IPR015016">
    <property type="entry name" value="SF3b_su1"/>
</dbReference>
<keyword evidence="7" id="KW-0539">Nucleus</keyword>
<feature type="compositionally biased region" description="Basic and acidic residues" evidence="8">
    <location>
        <begin position="115"/>
        <end position="131"/>
    </location>
</feature>
<dbReference type="Pfam" id="PF08920">
    <property type="entry name" value="SF3b1"/>
    <property type="match status" value="1"/>
</dbReference>
<keyword evidence="4" id="KW-0747">Spliceosome</keyword>
<evidence type="ECO:0000256" key="7">
    <source>
        <dbReference type="ARBA" id="ARBA00023242"/>
    </source>
</evidence>
<dbReference type="InterPro" id="IPR011989">
    <property type="entry name" value="ARM-like"/>
</dbReference>
<dbReference type="GO" id="GO:0005686">
    <property type="term" value="C:U2 snRNP"/>
    <property type="evidence" value="ECO:0007669"/>
    <property type="project" value="EnsemblFungi"/>
</dbReference>
<reference evidence="10 11" key="1">
    <citation type="submission" date="2015-07" db="EMBL/GenBank/DDBJ databases">
        <title>The genome of the fungus Escovopsis weberi, a specialized disease agent of ant agriculture.</title>
        <authorList>
            <person name="de Man T.J."/>
            <person name="Stajich J.E."/>
            <person name="Kubicek C.P."/>
            <person name="Chenthamara K."/>
            <person name="Atanasova L."/>
            <person name="Druzhinina I.S."/>
            <person name="Birnbaum S."/>
            <person name="Barribeau S.M."/>
            <person name="Teiling C."/>
            <person name="Suen G."/>
            <person name="Currie C."/>
            <person name="Gerardo N.M."/>
        </authorList>
    </citation>
    <scope>NUCLEOTIDE SEQUENCE [LARGE SCALE GENOMIC DNA]</scope>
</reference>